<evidence type="ECO:0000259" key="1">
    <source>
        <dbReference type="Pfam" id="PF14330"/>
    </source>
</evidence>
<dbReference type="Proteomes" id="UP000076796">
    <property type="component" value="Unassembled WGS sequence"/>
</dbReference>
<sequence>MTQLGDLAKVLRSKNSGPFEITLDVLFDSKEQYDQVKQSGRITKRTICELYQIREEQIHHLVFFDQALGFKITMSRDISSGSVGDRDVYGAQQHAPLMKLSIDYLEEG</sequence>
<name>A0A163ELE2_9BACL</name>
<proteinExistence type="predicted"/>
<protein>
    <submittedName>
        <fullName evidence="2">Acyl-CoA synthetase</fullName>
    </submittedName>
</protein>
<dbReference type="GeneID" id="97554580"/>
<evidence type="ECO:0000313" key="2">
    <source>
        <dbReference type="EMBL" id="KZS43865.1"/>
    </source>
</evidence>
<keyword evidence="3" id="KW-1185">Reference proteome</keyword>
<dbReference type="AlphaFoldDB" id="A0A163ELE2"/>
<dbReference type="RefSeq" id="WP_006211472.1">
    <property type="nucleotide sequence ID" value="NZ_CBCSBX010000001.1"/>
</dbReference>
<dbReference type="InterPro" id="IPR025496">
    <property type="entry name" value="DUF4387"/>
</dbReference>
<feature type="domain" description="DUF4387" evidence="1">
    <location>
        <begin position="4"/>
        <end position="100"/>
    </location>
</feature>
<dbReference type="EMBL" id="LWMH01000002">
    <property type="protein sequence ID" value="KZS43865.1"/>
    <property type="molecule type" value="Genomic_DNA"/>
</dbReference>
<dbReference type="OrthoDB" id="9796125at2"/>
<dbReference type="Pfam" id="PF14330">
    <property type="entry name" value="DUF4387"/>
    <property type="match status" value="1"/>
</dbReference>
<organism evidence="2 3">
    <name type="scientific">Paenibacillus glucanolyticus</name>
    <dbReference type="NCBI Taxonomy" id="59843"/>
    <lineage>
        <taxon>Bacteria</taxon>
        <taxon>Bacillati</taxon>
        <taxon>Bacillota</taxon>
        <taxon>Bacilli</taxon>
        <taxon>Bacillales</taxon>
        <taxon>Paenibacillaceae</taxon>
        <taxon>Paenibacillus</taxon>
    </lineage>
</organism>
<accession>A0A163ELE2</accession>
<comment type="caution">
    <text evidence="2">The sequence shown here is derived from an EMBL/GenBank/DDBJ whole genome shotgun (WGS) entry which is preliminary data.</text>
</comment>
<evidence type="ECO:0000313" key="3">
    <source>
        <dbReference type="Proteomes" id="UP000076796"/>
    </source>
</evidence>
<reference evidence="2" key="1">
    <citation type="journal article" date="2016" name="Genome Announc.">
        <title>Draft genomes of two strains of Paenibacillus glucanolyticus with capability to degrade lignocellulose.</title>
        <authorList>
            <person name="Mathews S.L."/>
            <person name="Pawlak J."/>
            <person name="Grunden A.M."/>
        </authorList>
    </citation>
    <scope>NUCLEOTIDE SEQUENCE [LARGE SCALE GENOMIC DNA]</scope>
    <source>
        <strain evidence="2">SLM1</strain>
    </source>
</reference>
<gene>
    <name evidence="2" type="ORF">AWU65_27680</name>
</gene>